<organism evidence="2 3">
    <name type="scientific">Channa striata</name>
    <name type="common">Snakehead murrel</name>
    <name type="synonym">Ophicephalus striatus</name>
    <dbReference type="NCBI Taxonomy" id="64152"/>
    <lineage>
        <taxon>Eukaryota</taxon>
        <taxon>Metazoa</taxon>
        <taxon>Chordata</taxon>
        <taxon>Craniata</taxon>
        <taxon>Vertebrata</taxon>
        <taxon>Euteleostomi</taxon>
        <taxon>Actinopterygii</taxon>
        <taxon>Neopterygii</taxon>
        <taxon>Teleostei</taxon>
        <taxon>Neoteleostei</taxon>
        <taxon>Acanthomorphata</taxon>
        <taxon>Anabantaria</taxon>
        <taxon>Anabantiformes</taxon>
        <taxon>Channoidei</taxon>
        <taxon>Channidae</taxon>
        <taxon>Channa</taxon>
    </lineage>
</organism>
<sequence length="710" mass="79758">MNPLYREDAQRLQINVHPDPHNFSNTTVGDASRSNNAWDSYSCKLNVDWEGLSPSSHNFCNAQPQVEDPDGEPLEINEEDPELTRKRKELREIEEQILQKRVSLALKTVQPILMKTTPGYSCNEHSAASKGETLRDRVKVILQQRHSLSFLKVQSPKEGTNFPGLHKDGLLHKDHPLKLRVKSLMKQRYRDPCVLPSAMEVANAKLPLPSQNSCSPAKEENGADKGFQRFLSVLNKGVDMDLLSRIVNDDSDDLPLGAGMLSIQLPAVKSKSDLSLRSENQQSNSGVFMPGPSQTSSGDGKAEQQSGERSNNETNSLPDDLEKNDRGYGSFGSSSRSKSPPTAKKKNTTKKEEEKPKVDEQREQLENILKTLGLDLEVEEMSKLADRTQERLYGKKHEGKHSADGRGEHRSRPRASHRHYSNSSSSSFSSSSSSSSSTSRSTSRSPSPSPSRHRHSHSRDSKQGQTPERRQSRGGSRERSEGPNVNKKDHQHAPFSSFPDYTLSQFSQCTAYSSDNYSASTDSYWTYTQGAIPPSIFPHPQSSYHQFPGSAAPPNMAYPHHKNLEDISFFLNPDLSTSEGQIGSASGLRCLQVVSTKEASPKKFIKQLTKSRKRGGKQKSYLRRRRWRMEKRKEEKKKKKQEQMVVIQRSLVSVKQLPPVKQVEQPEDEKRELTEKEIKANLRKKLEAFNQKAKQQVARPVAQPDDPCIG</sequence>
<dbReference type="EMBL" id="JAUPFM010000022">
    <property type="protein sequence ID" value="KAK2815599.1"/>
    <property type="molecule type" value="Genomic_DNA"/>
</dbReference>
<evidence type="ECO:0000313" key="3">
    <source>
        <dbReference type="Proteomes" id="UP001187415"/>
    </source>
</evidence>
<dbReference type="PANTHER" id="PTHR15577">
    <property type="entry name" value="ZINC FINGER CONTAINING PROTEIN"/>
    <property type="match status" value="1"/>
</dbReference>
<evidence type="ECO:0000313" key="2">
    <source>
        <dbReference type="EMBL" id="KAK2815599.1"/>
    </source>
</evidence>
<name>A0AA88ITX5_CHASR</name>
<dbReference type="PANTHER" id="PTHR15577:SF2">
    <property type="entry name" value="ZINC FINGER PROTEIN 318"/>
    <property type="match status" value="1"/>
</dbReference>
<feature type="compositionally biased region" description="Basic and acidic residues" evidence="1">
    <location>
        <begin position="349"/>
        <end position="364"/>
    </location>
</feature>
<dbReference type="Proteomes" id="UP001187415">
    <property type="component" value="Unassembled WGS sequence"/>
</dbReference>
<feature type="compositionally biased region" description="Basic and acidic residues" evidence="1">
    <location>
        <begin position="386"/>
        <end position="410"/>
    </location>
</feature>
<dbReference type="AlphaFoldDB" id="A0AA88ITX5"/>
<feature type="compositionally biased region" description="Low complexity" evidence="1">
    <location>
        <begin position="421"/>
        <end position="446"/>
    </location>
</feature>
<feature type="compositionally biased region" description="Low complexity" evidence="1">
    <location>
        <begin position="327"/>
        <end position="342"/>
    </location>
</feature>
<comment type="caution">
    <text evidence="2">The sequence shown here is derived from an EMBL/GenBank/DDBJ whole genome shotgun (WGS) entry which is preliminary data.</text>
</comment>
<feature type="compositionally biased region" description="Basic residues" evidence="1">
    <location>
        <begin position="606"/>
        <end position="640"/>
    </location>
</feature>
<proteinExistence type="predicted"/>
<feature type="compositionally biased region" description="Basic residues" evidence="1">
    <location>
        <begin position="411"/>
        <end position="420"/>
    </location>
</feature>
<protein>
    <submittedName>
        <fullName evidence="2">Uncharacterized protein</fullName>
    </submittedName>
</protein>
<feature type="compositionally biased region" description="Polar residues" evidence="1">
    <location>
        <begin position="277"/>
        <end position="317"/>
    </location>
</feature>
<gene>
    <name evidence="2" type="ORF">Q5P01_026066</name>
</gene>
<keyword evidence="3" id="KW-1185">Reference proteome</keyword>
<accession>A0AA88ITX5</accession>
<feature type="region of interest" description="Disordered" evidence="1">
    <location>
        <begin position="606"/>
        <end position="644"/>
    </location>
</feature>
<feature type="region of interest" description="Disordered" evidence="1">
    <location>
        <begin position="273"/>
        <end position="364"/>
    </location>
</feature>
<feature type="compositionally biased region" description="Basic and acidic residues" evidence="1">
    <location>
        <begin position="458"/>
        <end position="492"/>
    </location>
</feature>
<feature type="region of interest" description="Disordered" evidence="1">
    <location>
        <begin position="386"/>
        <end position="498"/>
    </location>
</feature>
<evidence type="ECO:0000256" key="1">
    <source>
        <dbReference type="SAM" id="MobiDB-lite"/>
    </source>
</evidence>
<reference evidence="2" key="1">
    <citation type="submission" date="2023-07" db="EMBL/GenBank/DDBJ databases">
        <title>Chromosome-level Genome Assembly of Striped Snakehead (Channa striata).</title>
        <authorList>
            <person name="Liu H."/>
        </authorList>
    </citation>
    <scope>NUCLEOTIDE SEQUENCE</scope>
    <source>
        <strain evidence="2">Gz</strain>
        <tissue evidence="2">Muscle</tissue>
    </source>
</reference>
<dbReference type="InterPro" id="IPR055309">
    <property type="entry name" value="Znf318-like"/>
</dbReference>
<dbReference type="GO" id="GO:0045893">
    <property type="term" value="P:positive regulation of DNA-templated transcription"/>
    <property type="evidence" value="ECO:0007669"/>
    <property type="project" value="TreeGrafter"/>
</dbReference>
<dbReference type="GO" id="GO:0005654">
    <property type="term" value="C:nucleoplasm"/>
    <property type="evidence" value="ECO:0007669"/>
    <property type="project" value="TreeGrafter"/>
</dbReference>
<feature type="region of interest" description="Disordered" evidence="1">
    <location>
        <begin position="691"/>
        <end position="710"/>
    </location>
</feature>
<dbReference type="GO" id="GO:0045892">
    <property type="term" value="P:negative regulation of DNA-templated transcription"/>
    <property type="evidence" value="ECO:0007669"/>
    <property type="project" value="TreeGrafter"/>
</dbReference>